<proteinExistence type="predicted"/>
<sequence length="122" mass="13813">MSRFFTVGKYRAHSRKDQRFQIPRLSLVLDTHRFETYDWSLGGFRIDDFPGRPPVGDTVTISELSYSPDAKVAVNCKATVTRIVLGKNQVAFAFNKMDEAAFKFLENASMHRLALLAGHDSD</sequence>
<organism evidence="1 2">
    <name type="scientific">Sneathiella chinensis</name>
    <dbReference type="NCBI Taxonomy" id="349750"/>
    <lineage>
        <taxon>Bacteria</taxon>
        <taxon>Pseudomonadati</taxon>
        <taxon>Pseudomonadota</taxon>
        <taxon>Alphaproteobacteria</taxon>
        <taxon>Sneathiellales</taxon>
        <taxon>Sneathiellaceae</taxon>
        <taxon>Sneathiella</taxon>
    </lineage>
</organism>
<accession>A0ABQ5U387</accession>
<dbReference type="EMBL" id="BSNF01000001">
    <property type="protein sequence ID" value="GLQ05703.1"/>
    <property type="molecule type" value="Genomic_DNA"/>
</dbReference>
<reference evidence="1" key="2">
    <citation type="submission" date="2023-01" db="EMBL/GenBank/DDBJ databases">
        <title>Draft genome sequence of Sneathiella chinensis strain NBRC 103408.</title>
        <authorList>
            <person name="Sun Q."/>
            <person name="Mori K."/>
        </authorList>
    </citation>
    <scope>NUCLEOTIDE SEQUENCE</scope>
    <source>
        <strain evidence="1">NBRC 103408</strain>
    </source>
</reference>
<gene>
    <name evidence="1" type="ORF">GCM10007924_09240</name>
</gene>
<comment type="caution">
    <text evidence="1">The sequence shown here is derived from an EMBL/GenBank/DDBJ whole genome shotgun (WGS) entry which is preliminary data.</text>
</comment>
<evidence type="ECO:0008006" key="3">
    <source>
        <dbReference type="Google" id="ProtNLM"/>
    </source>
</evidence>
<dbReference type="Proteomes" id="UP001161409">
    <property type="component" value="Unassembled WGS sequence"/>
</dbReference>
<dbReference type="RefSeq" id="WP_169559678.1">
    <property type="nucleotide sequence ID" value="NZ_BSNF01000001.1"/>
</dbReference>
<name>A0ABQ5U387_9PROT</name>
<dbReference type="Gene3D" id="2.40.10.220">
    <property type="entry name" value="predicted glycosyltransferase like domains"/>
    <property type="match status" value="1"/>
</dbReference>
<reference evidence="1" key="1">
    <citation type="journal article" date="2014" name="Int. J. Syst. Evol. Microbiol.">
        <title>Complete genome of a new Firmicutes species belonging to the dominant human colonic microbiota ('Ruminococcus bicirculans') reveals two chromosomes and a selective capacity to utilize plant glucans.</title>
        <authorList>
            <consortium name="NISC Comparative Sequencing Program"/>
            <person name="Wegmann U."/>
            <person name="Louis P."/>
            <person name="Goesmann A."/>
            <person name="Henrissat B."/>
            <person name="Duncan S.H."/>
            <person name="Flint H.J."/>
        </authorList>
    </citation>
    <scope>NUCLEOTIDE SEQUENCE</scope>
    <source>
        <strain evidence="1">NBRC 103408</strain>
    </source>
</reference>
<evidence type="ECO:0000313" key="2">
    <source>
        <dbReference type="Proteomes" id="UP001161409"/>
    </source>
</evidence>
<evidence type="ECO:0000313" key="1">
    <source>
        <dbReference type="EMBL" id="GLQ05703.1"/>
    </source>
</evidence>
<keyword evidence="2" id="KW-1185">Reference proteome</keyword>
<protein>
    <recommendedName>
        <fullName evidence="3">PilZ domain-containing protein</fullName>
    </recommendedName>
</protein>